<dbReference type="Proteomes" id="UP000546031">
    <property type="component" value="Unassembled WGS sequence"/>
</dbReference>
<dbReference type="RefSeq" id="WP_176271785.1">
    <property type="nucleotide sequence ID" value="NZ_JABWTA010000001.1"/>
</dbReference>
<dbReference type="EMBL" id="JABWTA010000001">
    <property type="protein sequence ID" value="NVE93416.1"/>
    <property type="molecule type" value="Genomic_DNA"/>
</dbReference>
<organism evidence="2 3">
    <name type="scientific">Altererythrobacter lutimaris</name>
    <dbReference type="NCBI Taxonomy" id="2743979"/>
    <lineage>
        <taxon>Bacteria</taxon>
        <taxon>Pseudomonadati</taxon>
        <taxon>Pseudomonadota</taxon>
        <taxon>Alphaproteobacteria</taxon>
        <taxon>Sphingomonadales</taxon>
        <taxon>Erythrobacteraceae</taxon>
        <taxon>Altererythrobacter</taxon>
    </lineage>
</organism>
<comment type="caution">
    <text evidence="2">The sequence shown here is derived from an EMBL/GenBank/DDBJ whole genome shotgun (WGS) entry which is preliminary data.</text>
</comment>
<gene>
    <name evidence="2" type="ORF">HUO12_00735</name>
</gene>
<dbReference type="Pfam" id="PF07238">
    <property type="entry name" value="PilZ"/>
    <property type="match status" value="1"/>
</dbReference>
<dbReference type="InterPro" id="IPR009875">
    <property type="entry name" value="PilZ_domain"/>
</dbReference>
<dbReference type="AlphaFoldDB" id="A0A850H941"/>
<feature type="domain" description="PilZ" evidence="1">
    <location>
        <begin position="16"/>
        <end position="102"/>
    </location>
</feature>
<proteinExistence type="predicted"/>
<evidence type="ECO:0000313" key="2">
    <source>
        <dbReference type="EMBL" id="NVE93416.1"/>
    </source>
</evidence>
<evidence type="ECO:0000313" key="3">
    <source>
        <dbReference type="Proteomes" id="UP000546031"/>
    </source>
</evidence>
<accession>A0A850H941</accession>
<dbReference type="GO" id="GO:0035438">
    <property type="term" value="F:cyclic-di-GMP binding"/>
    <property type="evidence" value="ECO:0007669"/>
    <property type="project" value="InterPro"/>
</dbReference>
<name>A0A850H941_9SPHN</name>
<dbReference type="SUPFAM" id="SSF141371">
    <property type="entry name" value="PilZ domain-like"/>
    <property type="match status" value="1"/>
</dbReference>
<reference evidence="2 3" key="1">
    <citation type="submission" date="2020-06" db="EMBL/GenBank/DDBJ databases">
        <title>Altererythrobacter lutimaris sp. nov., a marine bacterium isolated from a tidal flat.</title>
        <authorList>
            <person name="Kim D."/>
            <person name="Yoo Y."/>
            <person name="Kim J.-J."/>
        </authorList>
    </citation>
    <scope>NUCLEOTIDE SEQUENCE [LARGE SCALE GENOMIC DNA]</scope>
    <source>
        <strain evidence="2 3">JGD-16</strain>
    </source>
</reference>
<evidence type="ECO:0000259" key="1">
    <source>
        <dbReference type="Pfam" id="PF07238"/>
    </source>
</evidence>
<keyword evidence="3" id="KW-1185">Reference proteome</keyword>
<dbReference type="Gene3D" id="2.40.10.220">
    <property type="entry name" value="predicted glycosyltransferase like domains"/>
    <property type="match status" value="1"/>
</dbReference>
<protein>
    <submittedName>
        <fullName evidence="2">PilZ domain-containing protein</fullName>
    </submittedName>
</protein>
<sequence length="128" mass="14266">MGPRNQPASEPVTLGRRGAARARLALPGRMVTFDGTTSCMILDVSQTGAQIGCDEPPRVGAMAVIEFPPIEFFGNVAWALDTRFGMHFDEPLDQEMVIELRRQADSYDRSERRHLLKMAEEFVTGRAK</sequence>